<protein>
    <submittedName>
        <fullName evidence="2">Uncharacterized protein</fullName>
    </submittedName>
</protein>
<dbReference type="AlphaFoldDB" id="A0A2P2JJE1"/>
<reference evidence="2" key="1">
    <citation type="submission" date="2018-02" db="EMBL/GenBank/DDBJ databases">
        <title>Rhizophora mucronata_Transcriptome.</title>
        <authorList>
            <person name="Meera S.P."/>
            <person name="Sreeshan A."/>
            <person name="Augustine A."/>
        </authorList>
    </citation>
    <scope>NUCLEOTIDE SEQUENCE</scope>
    <source>
        <tissue evidence="2">Leaf</tissue>
    </source>
</reference>
<proteinExistence type="predicted"/>
<organism evidence="2">
    <name type="scientific">Rhizophora mucronata</name>
    <name type="common">Asiatic mangrove</name>
    <dbReference type="NCBI Taxonomy" id="61149"/>
    <lineage>
        <taxon>Eukaryota</taxon>
        <taxon>Viridiplantae</taxon>
        <taxon>Streptophyta</taxon>
        <taxon>Embryophyta</taxon>
        <taxon>Tracheophyta</taxon>
        <taxon>Spermatophyta</taxon>
        <taxon>Magnoliopsida</taxon>
        <taxon>eudicotyledons</taxon>
        <taxon>Gunneridae</taxon>
        <taxon>Pentapetalae</taxon>
        <taxon>rosids</taxon>
        <taxon>fabids</taxon>
        <taxon>Malpighiales</taxon>
        <taxon>Rhizophoraceae</taxon>
        <taxon>Rhizophora</taxon>
    </lineage>
</organism>
<evidence type="ECO:0000313" key="2">
    <source>
        <dbReference type="EMBL" id="MBW93564.1"/>
    </source>
</evidence>
<dbReference type="EMBL" id="GGEC01013081">
    <property type="protein sequence ID" value="MBW93564.1"/>
    <property type="molecule type" value="Transcribed_RNA"/>
</dbReference>
<feature type="region of interest" description="Disordered" evidence="1">
    <location>
        <begin position="1"/>
        <end position="23"/>
    </location>
</feature>
<name>A0A2P2JJE1_RHIMU</name>
<evidence type="ECO:0000256" key="1">
    <source>
        <dbReference type="SAM" id="MobiDB-lite"/>
    </source>
</evidence>
<accession>A0A2P2JJE1</accession>
<sequence length="79" mass="9145">MAAIKIHLKPTSETQSSTELATRNTQASEFSPLDNGFSVFLFQIAELFFGLKMGFQENFHSFEEDEMIKERRKHNSLFL</sequence>
<feature type="compositionally biased region" description="Polar residues" evidence="1">
    <location>
        <begin position="11"/>
        <end position="23"/>
    </location>
</feature>